<accession>A0A8T0FTE5</accession>
<proteinExistence type="predicted"/>
<keyword evidence="3" id="KW-1185">Reference proteome</keyword>
<organism evidence="2 3">
    <name type="scientific">Argiope bruennichi</name>
    <name type="common">Wasp spider</name>
    <name type="synonym">Aranea bruennichi</name>
    <dbReference type="NCBI Taxonomy" id="94029"/>
    <lineage>
        <taxon>Eukaryota</taxon>
        <taxon>Metazoa</taxon>
        <taxon>Ecdysozoa</taxon>
        <taxon>Arthropoda</taxon>
        <taxon>Chelicerata</taxon>
        <taxon>Arachnida</taxon>
        <taxon>Araneae</taxon>
        <taxon>Araneomorphae</taxon>
        <taxon>Entelegynae</taxon>
        <taxon>Araneoidea</taxon>
        <taxon>Araneidae</taxon>
        <taxon>Argiope</taxon>
    </lineage>
</organism>
<comment type="caution">
    <text evidence="2">The sequence shown here is derived from an EMBL/GenBank/DDBJ whole genome shotgun (WGS) entry which is preliminary data.</text>
</comment>
<name>A0A8T0FTE5_ARGBR</name>
<reference evidence="2" key="2">
    <citation type="submission" date="2020-06" db="EMBL/GenBank/DDBJ databases">
        <authorList>
            <person name="Sheffer M."/>
        </authorList>
    </citation>
    <scope>NUCLEOTIDE SEQUENCE</scope>
</reference>
<gene>
    <name evidence="2" type="ORF">HNY73_003621</name>
</gene>
<evidence type="ECO:0000313" key="2">
    <source>
        <dbReference type="EMBL" id="KAF8791963.1"/>
    </source>
</evidence>
<dbReference type="AlphaFoldDB" id="A0A8T0FTE5"/>
<evidence type="ECO:0000313" key="3">
    <source>
        <dbReference type="Proteomes" id="UP000807504"/>
    </source>
</evidence>
<feature type="region of interest" description="Disordered" evidence="1">
    <location>
        <begin position="1"/>
        <end position="24"/>
    </location>
</feature>
<reference evidence="2" key="1">
    <citation type="journal article" date="2020" name="bioRxiv">
        <title>Chromosome-level reference genome of the European wasp spider Argiope bruennichi: a resource for studies on range expansion and evolutionary adaptation.</title>
        <authorList>
            <person name="Sheffer M.M."/>
            <person name="Hoppe A."/>
            <person name="Krehenwinkel H."/>
            <person name="Uhl G."/>
            <person name="Kuss A.W."/>
            <person name="Jensen L."/>
            <person name="Jensen C."/>
            <person name="Gillespie R.G."/>
            <person name="Hoff K.J."/>
            <person name="Prost S."/>
        </authorList>
    </citation>
    <scope>NUCLEOTIDE SEQUENCE</scope>
</reference>
<sequence length="94" mass="10323">MECEDRGAHNHCAPSPLAVGGEEGRSELREWLKSNRAKYMGFTTVLGPGPQSCSTLISNFERKAVPNTLNYALFEREIPARPPPPHLECSSGLI</sequence>
<protein>
    <submittedName>
        <fullName evidence="2">Uncharacterized protein</fullName>
    </submittedName>
</protein>
<dbReference type="EMBL" id="JABXBU010000003">
    <property type="protein sequence ID" value="KAF8791963.1"/>
    <property type="molecule type" value="Genomic_DNA"/>
</dbReference>
<evidence type="ECO:0000256" key="1">
    <source>
        <dbReference type="SAM" id="MobiDB-lite"/>
    </source>
</evidence>
<dbReference type="Proteomes" id="UP000807504">
    <property type="component" value="Unassembled WGS sequence"/>
</dbReference>